<dbReference type="Gene3D" id="3.30.40.10">
    <property type="entry name" value="Zinc/RING finger domain, C3HC4 (zinc finger)"/>
    <property type="match status" value="1"/>
</dbReference>
<dbReference type="SUPFAM" id="SSF57850">
    <property type="entry name" value="RING/U-box"/>
    <property type="match status" value="1"/>
</dbReference>
<reference evidence="6" key="3">
    <citation type="submission" date="2015-06" db="UniProtKB">
        <authorList>
            <consortium name="EnsemblMetazoa"/>
        </authorList>
    </citation>
    <scope>IDENTIFICATION</scope>
</reference>
<evidence type="ECO:0000313" key="6">
    <source>
        <dbReference type="EnsemblMetazoa" id="HelroP73840"/>
    </source>
</evidence>
<keyword evidence="1 3" id="KW-0479">Metal-binding</keyword>
<dbReference type="Proteomes" id="UP000015101">
    <property type="component" value="Unassembled WGS sequence"/>
</dbReference>
<dbReference type="HOGENOM" id="CLU_2596915_0_0_1"/>
<accession>T1G1J0</accession>
<reference evidence="5 7" key="2">
    <citation type="journal article" date="2013" name="Nature">
        <title>Insights into bilaterian evolution from three spiralian genomes.</title>
        <authorList>
            <person name="Simakov O."/>
            <person name="Marletaz F."/>
            <person name="Cho S.J."/>
            <person name="Edsinger-Gonzales E."/>
            <person name="Havlak P."/>
            <person name="Hellsten U."/>
            <person name="Kuo D.H."/>
            <person name="Larsson T."/>
            <person name="Lv J."/>
            <person name="Arendt D."/>
            <person name="Savage R."/>
            <person name="Osoegawa K."/>
            <person name="de Jong P."/>
            <person name="Grimwood J."/>
            <person name="Chapman J.A."/>
            <person name="Shapiro H."/>
            <person name="Aerts A."/>
            <person name="Otillar R.P."/>
            <person name="Terry A.Y."/>
            <person name="Boore J.L."/>
            <person name="Grigoriev I.V."/>
            <person name="Lindberg D.R."/>
            <person name="Seaver E.C."/>
            <person name="Weisblat D.A."/>
            <person name="Putnam N.H."/>
            <person name="Rokhsar D.S."/>
        </authorList>
    </citation>
    <scope>NUCLEOTIDE SEQUENCE</scope>
</reference>
<evidence type="ECO:0000256" key="2">
    <source>
        <dbReference type="ARBA" id="ARBA00022833"/>
    </source>
</evidence>
<dbReference type="InterPro" id="IPR042494">
    <property type="entry name" value="RNF103"/>
</dbReference>
<dbReference type="PANTHER" id="PTHR15302:SF0">
    <property type="entry name" value="E3 UBIQUITIN-PROTEIN LIGASE RNF103"/>
    <property type="match status" value="1"/>
</dbReference>
<evidence type="ECO:0000313" key="5">
    <source>
        <dbReference type="EMBL" id="ESO09452.1"/>
    </source>
</evidence>
<dbReference type="SMART" id="SM00184">
    <property type="entry name" value="RING"/>
    <property type="match status" value="1"/>
</dbReference>
<reference evidence="7" key="1">
    <citation type="submission" date="2012-12" db="EMBL/GenBank/DDBJ databases">
        <authorList>
            <person name="Hellsten U."/>
            <person name="Grimwood J."/>
            <person name="Chapman J.A."/>
            <person name="Shapiro H."/>
            <person name="Aerts A."/>
            <person name="Otillar R.P."/>
            <person name="Terry A.Y."/>
            <person name="Boore J.L."/>
            <person name="Simakov O."/>
            <person name="Marletaz F."/>
            <person name="Cho S.-J."/>
            <person name="Edsinger-Gonzales E."/>
            <person name="Havlak P."/>
            <person name="Kuo D.-H."/>
            <person name="Larsson T."/>
            <person name="Lv J."/>
            <person name="Arendt D."/>
            <person name="Savage R."/>
            <person name="Osoegawa K."/>
            <person name="de Jong P."/>
            <person name="Lindberg D.R."/>
            <person name="Seaver E.C."/>
            <person name="Weisblat D.A."/>
            <person name="Putnam N.H."/>
            <person name="Grigoriev I.V."/>
            <person name="Rokhsar D.S."/>
        </authorList>
    </citation>
    <scope>NUCLEOTIDE SEQUENCE</scope>
</reference>
<dbReference type="PROSITE" id="PS50089">
    <property type="entry name" value="ZF_RING_2"/>
    <property type="match status" value="1"/>
</dbReference>
<evidence type="ECO:0000313" key="7">
    <source>
        <dbReference type="Proteomes" id="UP000015101"/>
    </source>
</evidence>
<dbReference type="Pfam" id="PF13639">
    <property type="entry name" value="zf-RING_2"/>
    <property type="match status" value="1"/>
</dbReference>
<dbReference type="EMBL" id="KB095959">
    <property type="protein sequence ID" value="ESO09452.1"/>
    <property type="molecule type" value="Genomic_DNA"/>
</dbReference>
<dbReference type="PANTHER" id="PTHR15302">
    <property type="entry name" value="E3 UBIQUITIN-PROTEIN LIGASE RNF103"/>
    <property type="match status" value="1"/>
</dbReference>
<dbReference type="AlphaFoldDB" id="T1G1J0"/>
<protein>
    <recommendedName>
        <fullName evidence="4">RING-type domain-containing protein</fullName>
    </recommendedName>
</protein>
<dbReference type="InterPro" id="IPR013083">
    <property type="entry name" value="Znf_RING/FYVE/PHD"/>
</dbReference>
<dbReference type="GO" id="GO:0004842">
    <property type="term" value="F:ubiquitin-protein transferase activity"/>
    <property type="evidence" value="ECO:0007669"/>
    <property type="project" value="InterPro"/>
</dbReference>
<dbReference type="EMBL" id="AMQM01002966">
    <property type="status" value="NOT_ANNOTATED_CDS"/>
    <property type="molecule type" value="Genomic_DNA"/>
</dbReference>
<dbReference type="InterPro" id="IPR001841">
    <property type="entry name" value="Znf_RING"/>
</dbReference>
<keyword evidence="7" id="KW-1185">Reference proteome</keyword>
<gene>
    <name evidence="6" type="primary">20214938</name>
    <name evidence="5" type="ORF">HELRODRAFT_73840</name>
</gene>
<evidence type="ECO:0000256" key="1">
    <source>
        <dbReference type="ARBA" id="ARBA00022771"/>
    </source>
</evidence>
<evidence type="ECO:0000259" key="4">
    <source>
        <dbReference type="PROSITE" id="PS50089"/>
    </source>
</evidence>
<dbReference type="GeneID" id="20214938"/>
<dbReference type="CTD" id="20214938"/>
<feature type="domain" description="RING-type" evidence="4">
    <location>
        <begin position="7"/>
        <end position="48"/>
    </location>
</feature>
<dbReference type="STRING" id="6412.T1G1J0"/>
<dbReference type="RefSeq" id="XP_009012545.1">
    <property type="nucleotide sequence ID" value="XM_009014297.1"/>
</dbReference>
<keyword evidence="1 3" id="KW-0863">Zinc-finger</keyword>
<organism evidence="6 7">
    <name type="scientific">Helobdella robusta</name>
    <name type="common">Californian leech</name>
    <dbReference type="NCBI Taxonomy" id="6412"/>
    <lineage>
        <taxon>Eukaryota</taxon>
        <taxon>Metazoa</taxon>
        <taxon>Spiralia</taxon>
        <taxon>Lophotrochozoa</taxon>
        <taxon>Annelida</taxon>
        <taxon>Clitellata</taxon>
        <taxon>Hirudinea</taxon>
        <taxon>Rhynchobdellida</taxon>
        <taxon>Glossiphoniidae</taxon>
        <taxon>Helobdella</taxon>
    </lineage>
</organism>
<dbReference type="InParanoid" id="T1G1J0"/>
<sequence length="80" mass="9652">RFRYDECSICFDKFEENCFVYQLKCSHLFHLSCLCEWLMQKTSCPLCRSQTESIWRFRRLFQVDNNGNFVCSATIEAIYV</sequence>
<dbReference type="OrthoDB" id="8062037at2759"/>
<proteinExistence type="predicted"/>
<evidence type="ECO:0000256" key="3">
    <source>
        <dbReference type="PROSITE-ProRule" id="PRU00175"/>
    </source>
</evidence>
<dbReference type="KEGG" id="hro:HELRODRAFT_73840"/>
<dbReference type="EnsemblMetazoa" id="HelroT73840">
    <property type="protein sequence ID" value="HelroP73840"/>
    <property type="gene ID" value="HelroG73840"/>
</dbReference>
<dbReference type="GO" id="GO:0008270">
    <property type="term" value="F:zinc ion binding"/>
    <property type="evidence" value="ECO:0007669"/>
    <property type="project" value="UniProtKB-KW"/>
</dbReference>
<keyword evidence="2" id="KW-0862">Zinc</keyword>
<name>T1G1J0_HELRO</name>
<dbReference type="GO" id="GO:0016567">
    <property type="term" value="P:protein ubiquitination"/>
    <property type="evidence" value="ECO:0007669"/>
    <property type="project" value="InterPro"/>
</dbReference>